<evidence type="ECO:0000259" key="2">
    <source>
        <dbReference type="Pfam" id="PF12883"/>
    </source>
</evidence>
<feature type="signal peptide" evidence="1">
    <location>
        <begin position="1"/>
        <end position="23"/>
    </location>
</feature>
<dbReference type="Pfam" id="PF12883">
    <property type="entry name" value="DUF3828"/>
    <property type="match status" value="1"/>
</dbReference>
<keyword evidence="4" id="KW-1185">Reference proteome</keyword>
<dbReference type="Proteomes" id="UP001301653">
    <property type="component" value="Unassembled WGS sequence"/>
</dbReference>
<dbReference type="RefSeq" id="WP_323437634.1">
    <property type="nucleotide sequence ID" value="NZ_JAYFUH010000035.1"/>
</dbReference>
<reference evidence="3 4" key="1">
    <citation type="submission" date="2023-12" db="EMBL/GenBank/DDBJ databases">
        <title>Stenotrophomonas guangdongensis sp. nov., isolated from wilted pepper plants (Capsicum annuum).</title>
        <authorList>
            <person name="Qiu M."/>
            <person name="Li Y."/>
            <person name="Liu Q."/>
            <person name="Zhang X."/>
            <person name="Huang Y."/>
            <person name="Guo R."/>
            <person name="Hu M."/>
            <person name="Zhou J."/>
            <person name="Zhou X."/>
        </authorList>
    </citation>
    <scope>NUCLEOTIDE SEQUENCE [LARGE SCALE GENOMIC DNA]</scope>
    <source>
        <strain evidence="3 4">MH1</strain>
    </source>
</reference>
<dbReference type="EMBL" id="JAYFUH010000035">
    <property type="protein sequence ID" value="MEA5666045.1"/>
    <property type="molecule type" value="Genomic_DNA"/>
</dbReference>
<accession>A0ABU5V1S4</accession>
<evidence type="ECO:0000313" key="4">
    <source>
        <dbReference type="Proteomes" id="UP001301653"/>
    </source>
</evidence>
<comment type="caution">
    <text evidence="3">The sequence shown here is derived from an EMBL/GenBank/DDBJ whole genome shotgun (WGS) entry which is preliminary data.</text>
</comment>
<feature type="chain" id="PRO_5046001294" evidence="1">
    <location>
        <begin position="24"/>
        <end position="175"/>
    </location>
</feature>
<keyword evidence="1" id="KW-0732">Signal</keyword>
<organism evidence="3 4">
    <name type="scientific">Stenotrophomonas capsici</name>
    <dbReference type="NCBI Taxonomy" id="3110230"/>
    <lineage>
        <taxon>Bacteria</taxon>
        <taxon>Pseudomonadati</taxon>
        <taxon>Pseudomonadota</taxon>
        <taxon>Gammaproteobacteria</taxon>
        <taxon>Lysobacterales</taxon>
        <taxon>Lysobacteraceae</taxon>
        <taxon>Stenotrophomonas</taxon>
    </lineage>
</organism>
<feature type="domain" description="DUF3828" evidence="2">
    <location>
        <begin position="65"/>
        <end position="155"/>
    </location>
</feature>
<protein>
    <submittedName>
        <fullName evidence="3">DUF3828 domain-containing protein</fullName>
    </submittedName>
</protein>
<dbReference type="InterPro" id="IPR024289">
    <property type="entry name" value="DUF3828"/>
</dbReference>
<dbReference type="PROSITE" id="PS51257">
    <property type="entry name" value="PROKAR_LIPOPROTEIN"/>
    <property type="match status" value="1"/>
</dbReference>
<name>A0ABU5V1S4_9GAMM</name>
<evidence type="ECO:0000313" key="3">
    <source>
        <dbReference type="EMBL" id="MEA5666045.1"/>
    </source>
</evidence>
<sequence>MKNTWTWALALALAGCNAPPANAPQPAAAPAAAGTAADLDQARAFLAHVYATYYPDVPLEDVLPDDQVYAPALLAAMEANSQANDGEVGYLDADPLCQCQDTAQDLRQLAFTLTPLDGGRLRATAHLADPVAPLALDLTLSRSQGQWRIADIASSAEPSLLKALERDTETARQRP</sequence>
<evidence type="ECO:0000256" key="1">
    <source>
        <dbReference type="SAM" id="SignalP"/>
    </source>
</evidence>
<gene>
    <name evidence="3" type="ORF">VA603_00645</name>
</gene>
<proteinExistence type="predicted"/>